<dbReference type="CDD" id="cd00408">
    <property type="entry name" value="DHDPS-like"/>
    <property type="match status" value="1"/>
</dbReference>
<comment type="similarity">
    <text evidence="2">Belongs to the DapA family.</text>
</comment>
<evidence type="ECO:0000256" key="4">
    <source>
        <dbReference type="PIRSR" id="PIRSR001365-2"/>
    </source>
</evidence>
<feature type="binding site" evidence="4">
    <location>
        <position position="207"/>
    </location>
    <ligand>
        <name>pyruvate</name>
        <dbReference type="ChEBI" id="CHEBI:15361"/>
    </ligand>
</feature>
<dbReference type="InterPro" id="IPR002220">
    <property type="entry name" value="DapA-like"/>
</dbReference>
<dbReference type="Pfam" id="PF00701">
    <property type="entry name" value="DHDPS"/>
    <property type="match status" value="1"/>
</dbReference>
<reference evidence="5 6" key="1">
    <citation type="submission" date="2020-03" db="EMBL/GenBank/DDBJ databases">
        <title>Metabolic flexibility allows generalist bacteria to become dominant in a frequently disturbed ecosystem.</title>
        <authorList>
            <person name="Chen Y.-J."/>
            <person name="Leung P.M."/>
            <person name="Bay S.K."/>
            <person name="Hugenholtz P."/>
            <person name="Kessler A.J."/>
            <person name="Shelley G."/>
            <person name="Waite D.W."/>
            <person name="Cook P.L."/>
            <person name="Greening C."/>
        </authorList>
    </citation>
    <scope>NUCLEOTIDE SEQUENCE [LARGE SCALE GENOMIC DNA]</scope>
    <source>
        <strain evidence="5">SS_bin_28</strain>
    </source>
</reference>
<gene>
    <name evidence="5" type="ORF">HKN21_03665</name>
</gene>
<evidence type="ECO:0000313" key="6">
    <source>
        <dbReference type="Proteomes" id="UP000547674"/>
    </source>
</evidence>
<dbReference type="PIRSF" id="PIRSF001365">
    <property type="entry name" value="DHDPS"/>
    <property type="match status" value="1"/>
</dbReference>
<dbReference type="EMBL" id="JABDJR010000139">
    <property type="protein sequence ID" value="NNF05833.1"/>
    <property type="molecule type" value="Genomic_DNA"/>
</dbReference>
<feature type="active site" description="Proton donor/acceptor" evidence="3">
    <location>
        <position position="136"/>
    </location>
</feature>
<dbReference type="PANTHER" id="PTHR12128:SF72">
    <property type="entry name" value="DIHYDRODIPICOLINATE SYNTHASE"/>
    <property type="match status" value="1"/>
</dbReference>
<evidence type="ECO:0000256" key="1">
    <source>
        <dbReference type="ARBA" id="ARBA00023239"/>
    </source>
</evidence>
<dbReference type="PANTHER" id="PTHR12128">
    <property type="entry name" value="DIHYDRODIPICOLINATE SYNTHASE"/>
    <property type="match status" value="1"/>
</dbReference>
<dbReference type="InterPro" id="IPR013785">
    <property type="entry name" value="Aldolase_TIM"/>
</dbReference>
<feature type="active site" description="Schiff-base intermediate with substrate" evidence="3">
    <location>
        <position position="165"/>
    </location>
</feature>
<evidence type="ECO:0000256" key="2">
    <source>
        <dbReference type="PIRNR" id="PIRNR001365"/>
    </source>
</evidence>
<dbReference type="SUPFAM" id="SSF51569">
    <property type="entry name" value="Aldolase"/>
    <property type="match status" value="1"/>
</dbReference>
<dbReference type="Proteomes" id="UP000547674">
    <property type="component" value="Unassembled WGS sequence"/>
</dbReference>
<dbReference type="SMART" id="SM01130">
    <property type="entry name" value="DHDPS"/>
    <property type="match status" value="1"/>
</dbReference>
<evidence type="ECO:0000313" key="5">
    <source>
        <dbReference type="EMBL" id="NNF05833.1"/>
    </source>
</evidence>
<protein>
    <submittedName>
        <fullName evidence="5">Dihydrodipicolinate synthase family protein</fullName>
    </submittedName>
</protein>
<proteinExistence type="inferred from homology"/>
<dbReference type="AlphaFoldDB" id="A0A7Y2ED16"/>
<keyword evidence="1 2" id="KW-0456">Lyase</keyword>
<dbReference type="GO" id="GO:0008840">
    <property type="term" value="F:4-hydroxy-tetrahydrodipicolinate synthase activity"/>
    <property type="evidence" value="ECO:0007669"/>
    <property type="project" value="TreeGrafter"/>
</dbReference>
<evidence type="ECO:0000256" key="3">
    <source>
        <dbReference type="PIRSR" id="PIRSR001365-1"/>
    </source>
</evidence>
<sequence>MQPTWKGVMPALTTPFTESMELDVPFIEKHCRWFIEHGATALVPGGSLGEGTTLSLDEKVQLFEACVRAGEGKVPVVPGIASLSTAEAVALARAAERVGCGGLMVLPPYVYQGDWRETRAHFEAVIQATDLPCMLYNNPIAYGTDVSPEQIAQMAEAHPNLKAVKESSGNIRRITAIHALLGDRLSISVGLDDIVVEGVQAGAVGWVAGLVNALPLESQQLFDFALEGKTKEAQAMYAWFLPLLRLDTDPKFVQYIKLVQQELDWGHERVRAPRRVLIGEERSRVLALIRTSLQARSVLS</sequence>
<organism evidence="5 6">
    <name type="scientific">Eiseniibacteriota bacterium</name>
    <dbReference type="NCBI Taxonomy" id="2212470"/>
    <lineage>
        <taxon>Bacteria</taxon>
        <taxon>Candidatus Eiseniibacteriota</taxon>
    </lineage>
</organism>
<comment type="caution">
    <text evidence="5">The sequence shown here is derived from an EMBL/GenBank/DDBJ whole genome shotgun (WGS) entry which is preliminary data.</text>
</comment>
<dbReference type="PRINTS" id="PR00146">
    <property type="entry name" value="DHPICSNTHASE"/>
</dbReference>
<dbReference type="Gene3D" id="3.20.20.70">
    <property type="entry name" value="Aldolase class I"/>
    <property type="match status" value="1"/>
</dbReference>
<accession>A0A7Y2ED16</accession>
<name>A0A7Y2ED16_UNCEI</name>